<proteinExistence type="inferred from homology"/>
<dbReference type="GO" id="GO:0016722">
    <property type="term" value="F:oxidoreductase activity, acting on metal ions"/>
    <property type="evidence" value="ECO:0007669"/>
    <property type="project" value="InterPro"/>
</dbReference>
<dbReference type="EMBL" id="NEXC01000089">
    <property type="protein sequence ID" value="PSN82237.1"/>
    <property type="molecule type" value="Genomic_DNA"/>
</dbReference>
<dbReference type="PANTHER" id="PTHR42932">
    <property type="entry name" value="GENERAL STRESS PROTEIN 20U"/>
    <property type="match status" value="1"/>
</dbReference>
<dbReference type="Proteomes" id="UP000240880">
    <property type="component" value="Unassembled WGS sequence"/>
</dbReference>
<dbReference type="InterPro" id="IPR008331">
    <property type="entry name" value="Ferritin_DPS_dom"/>
</dbReference>
<dbReference type="CDD" id="cd01043">
    <property type="entry name" value="DPS"/>
    <property type="match status" value="1"/>
</dbReference>
<dbReference type="PRINTS" id="PR01346">
    <property type="entry name" value="HELNAPAPROT"/>
</dbReference>
<protein>
    <recommendedName>
        <fullName evidence="3">Ferritin/DPS domain-containing protein</fullName>
    </recommendedName>
</protein>
<sequence length="156" mass="18172">MNYIFINEIIEQLNRAVADSYILYLNYKRYHWNVSGALFRELHLLFDEHAKRMLETVDDFAERVKALGGDAIGAVNEVMELSDLKSAKSGMSAREMIEQAIQNHEKLIARFKQAIKLCESANDPGSMDLFTRHIQLHEKMRWFLKEHLEKDSLLDS</sequence>
<evidence type="ECO:0000313" key="4">
    <source>
        <dbReference type="EMBL" id="PSN82237.1"/>
    </source>
</evidence>
<dbReference type="PIRSF" id="PIRSF005900">
    <property type="entry name" value="Dps"/>
    <property type="match status" value="1"/>
</dbReference>
<name>A0A2R6A7B7_9ARCH</name>
<reference evidence="4 5" key="1">
    <citation type="submission" date="2017-04" db="EMBL/GenBank/DDBJ databases">
        <title>Novel microbial lineages endemic to geothermal iron-oxide mats fill important gaps in the evolutionary history of Archaea.</title>
        <authorList>
            <person name="Jay Z.J."/>
            <person name="Beam J.P."/>
            <person name="Dlakic M."/>
            <person name="Rusch D.B."/>
            <person name="Kozubal M.A."/>
            <person name="Inskeep W.P."/>
        </authorList>
    </citation>
    <scope>NUCLEOTIDE SEQUENCE [LARGE SCALE GENOMIC DNA]</scope>
    <source>
        <strain evidence="4">OSP_D</strain>
    </source>
</reference>
<dbReference type="GO" id="GO:0008199">
    <property type="term" value="F:ferric iron binding"/>
    <property type="evidence" value="ECO:0007669"/>
    <property type="project" value="InterPro"/>
</dbReference>
<gene>
    <name evidence="4" type="ORF">B9Q01_08635</name>
</gene>
<evidence type="ECO:0000313" key="5">
    <source>
        <dbReference type="Proteomes" id="UP000240880"/>
    </source>
</evidence>
<evidence type="ECO:0000256" key="2">
    <source>
        <dbReference type="RuleBase" id="RU003875"/>
    </source>
</evidence>
<dbReference type="Gene3D" id="1.20.1260.10">
    <property type="match status" value="1"/>
</dbReference>
<dbReference type="Pfam" id="PF00210">
    <property type="entry name" value="Ferritin"/>
    <property type="match status" value="1"/>
</dbReference>
<dbReference type="AlphaFoldDB" id="A0A2R6A7B7"/>
<dbReference type="InterPro" id="IPR002177">
    <property type="entry name" value="DPS_DNA-bd"/>
</dbReference>
<dbReference type="PANTHER" id="PTHR42932:SF1">
    <property type="entry name" value="GENERAL STRESS PROTEIN 20U"/>
    <property type="match status" value="1"/>
</dbReference>
<comment type="similarity">
    <text evidence="1 2">Belongs to the Dps family.</text>
</comment>
<feature type="domain" description="Ferritin/DPS" evidence="3">
    <location>
        <begin position="10"/>
        <end position="152"/>
    </location>
</feature>
<dbReference type="InterPro" id="IPR012347">
    <property type="entry name" value="Ferritin-like"/>
</dbReference>
<accession>A0A2R6A7B7</accession>
<dbReference type="PROSITE" id="PS00818">
    <property type="entry name" value="DPS_1"/>
    <property type="match status" value="1"/>
</dbReference>
<dbReference type="InterPro" id="IPR023188">
    <property type="entry name" value="DPS_DNA-bd_CS"/>
</dbReference>
<evidence type="ECO:0000256" key="1">
    <source>
        <dbReference type="ARBA" id="ARBA00009497"/>
    </source>
</evidence>
<evidence type="ECO:0000259" key="3">
    <source>
        <dbReference type="Pfam" id="PF00210"/>
    </source>
</evidence>
<dbReference type="InterPro" id="IPR009078">
    <property type="entry name" value="Ferritin-like_SF"/>
</dbReference>
<comment type="caution">
    <text evidence="4">The sequence shown here is derived from an EMBL/GenBank/DDBJ whole genome shotgun (WGS) entry which is preliminary data.</text>
</comment>
<dbReference type="SUPFAM" id="SSF47240">
    <property type="entry name" value="Ferritin-like"/>
    <property type="match status" value="1"/>
</dbReference>
<organism evidence="4 5">
    <name type="scientific">Candidatus Marsarchaeota G1 archaeon OSP_D</name>
    <dbReference type="NCBI Taxonomy" id="1978155"/>
    <lineage>
        <taxon>Archaea</taxon>
        <taxon>Candidatus Marsarchaeota</taxon>
        <taxon>Candidatus Marsarchaeota group 1</taxon>
    </lineage>
</organism>